<comment type="caution">
    <text evidence="10">The sequence shown here is derived from an EMBL/GenBank/DDBJ whole genome shotgun (WGS) entry which is preliminary data.</text>
</comment>
<comment type="cofactor">
    <cofactor evidence="1">
        <name>FAD</name>
        <dbReference type="ChEBI" id="CHEBI:57692"/>
    </cofactor>
</comment>
<sequence>MATDNTHTAASGYVEPEVDVRALTEVLDGEYAEIRDLVRTNLVTYASVLEEAEELGLDAYRERVRELVVEMAATGQTGMGFPGTYGGGGDIGASIAAFETLAFGDLSVLVKVGVQFGLFGGAILQLGTVRHHDAYLPDLITGRLMGCFAMTETGHGSNVQALGTLARYDAESQEFVITTQGDQARKDYIGNAARHAELAVLFAQLEVAGKSEGVHAFVVPIRVDGEVAPGVRIEDDGRKMGLNGVDNGRIRFDGVRVPREALLNRFADVTAEGVYESAIDNPDRRFFTMLGTLVQGRVSVGGAGVNAAKVALAIATKYAVRRRQFEAASGAEEQRLLDYGLHQRRLLPLVARTYALHFAQDVVRTQLHEVFSGIEDDAQARRRLESRAAGTKALGTWHATRVVQECREACGGAGYLSVNRFAALKADSDIFTTFEGDNHVLLQLVAKGLLTHYASEFEDLDQLGTVRYVAGLAVETVLEKTSAHKLLERVRDLLPGGDEWDQEAGLLDSEYQLAMLRYREEHMLAGVARRLKRGVDQKGNPGVVFSQVQDHVIAVAHAHVERLVLEAFVEKVRALPDGGNKIALGLLCDLFALSTIEADRAWFMEHGRLTVQRSKAISREVNDLCRKVRPLAVDLVDAWGIPSEMLRAPDLVG</sequence>
<organism evidence="10 11">
    <name type="scientific">Streptomyces flavovirens</name>
    <dbReference type="NCBI Taxonomy" id="52258"/>
    <lineage>
        <taxon>Bacteria</taxon>
        <taxon>Bacillati</taxon>
        <taxon>Actinomycetota</taxon>
        <taxon>Actinomycetes</taxon>
        <taxon>Kitasatosporales</taxon>
        <taxon>Streptomycetaceae</taxon>
        <taxon>Streptomyces</taxon>
    </lineage>
</organism>
<dbReference type="SUPFAM" id="SSF56645">
    <property type="entry name" value="Acyl-CoA dehydrogenase NM domain-like"/>
    <property type="match status" value="1"/>
</dbReference>
<dbReference type="InterPro" id="IPR013786">
    <property type="entry name" value="AcylCoA_DH/ox_N"/>
</dbReference>
<dbReference type="PANTHER" id="PTHR10909:SF382">
    <property type="entry name" value="ACYL-COENZYME A OXIDASE"/>
    <property type="match status" value="1"/>
</dbReference>
<evidence type="ECO:0000256" key="2">
    <source>
        <dbReference type="ARBA" id="ARBA00006288"/>
    </source>
</evidence>
<evidence type="ECO:0000256" key="5">
    <source>
        <dbReference type="ARBA" id="ARBA00023002"/>
    </source>
</evidence>
<dbReference type="Proteomes" id="UP001595871">
    <property type="component" value="Unassembled WGS sequence"/>
</dbReference>
<dbReference type="RefSeq" id="WP_200692854.1">
    <property type="nucleotide sequence ID" value="NZ_BAAAYA010000002.1"/>
</dbReference>
<dbReference type="Pfam" id="PF02771">
    <property type="entry name" value="Acyl-CoA_dh_N"/>
    <property type="match status" value="1"/>
</dbReference>
<feature type="domain" description="Acyl-CoA dehydrogenase/oxidase N-terminal" evidence="8">
    <location>
        <begin position="34"/>
        <end position="142"/>
    </location>
</feature>
<dbReference type="SUPFAM" id="SSF47203">
    <property type="entry name" value="Acyl-CoA dehydrogenase C-terminal domain-like"/>
    <property type="match status" value="2"/>
</dbReference>
<dbReference type="InterPro" id="IPR046373">
    <property type="entry name" value="Acyl-CoA_Oxase/DH_mid-dom_sf"/>
</dbReference>
<name>A0ABV8MXF3_9ACTN</name>
<evidence type="ECO:0000256" key="4">
    <source>
        <dbReference type="ARBA" id="ARBA00022827"/>
    </source>
</evidence>
<evidence type="ECO:0000259" key="6">
    <source>
        <dbReference type="Pfam" id="PF01756"/>
    </source>
</evidence>
<dbReference type="Pfam" id="PF01756">
    <property type="entry name" value="ACOX"/>
    <property type="match status" value="1"/>
</dbReference>
<evidence type="ECO:0000256" key="3">
    <source>
        <dbReference type="ARBA" id="ARBA00022630"/>
    </source>
</evidence>
<keyword evidence="4" id="KW-0274">FAD</keyword>
<dbReference type="InterPro" id="IPR009100">
    <property type="entry name" value="AcylCoA_DH/oxidase_NM_dom_sf"/>
</dbReference>
<evidence type="ECO:0000313" key="10">
    <source>
        <dbReference type="EMBL" id="MFC4185533.1"/>
    </source>
</evidence>
<dbReference type="InterPro" id="IPR002655">
    <property type="entry name" value="Acyl-CoA_oxidase_C"/>
</dbReference>
<feature type="domain" description="Acyl-CoA oxidase/dehydrogenase middle" evidence="7">
    <location>
        <begin position="147"/>
        <end position="255"/>
    </location>
</feature>
<protein>
    <submittedName>
        <fullName evidence="10">Acyl-CoA dehydrogenase</fullName>
    </submittedName>
</protein>
<dbReference type="PIRSF" id="PIRSF000168">
    <property type="entry name" value="Acyl-CoA_oxidase"/>
    <property type="match status" value="1"/>
</dbReference>
<dbReference type="Gene3D" id="1.20.140.10">
    <property type="entry name" value="Butyryl-CoA Dehydrogenase, subunit A, domain 3"/>
    <property type="match status" value="2"/>
</dbReference>
<gene>
    <name evidence="10" type="ORF">ACFO3R_03890</name>
</gene>
<dbReference type="EMBL" id="JBHSCF010000006">
    <property type="protein sequence ID" value="MFC4185533.1"/>
    <property type="molecule type" value="Genomic_DNA"/>
</dbReference>
<feature type="domain" description="Acyl-CoA oxidase C-terminal" evidence="6">
    <location>
        <begin position="510"/>
        <end position="649"/>
    </location>
</feature>
<dbReference type="Gene3D" id="1.10.540.10">
    <property type="entry name" value="Acyl-CoA dehydrogenase/oxidase, N-terminal domain"/>
    <property type="match status" value="1"/>
</dbReference>
<dbReference type="InterPro" id="IPR055060">
    <property type="entry name" value="ACOX_C_alpha1"/>
</dbReference>
<evidence type="ECO:0000256" key="1">
    <source>
        <dbReference type="ARBA" id="ARBA00001974"/>
    </source>
</evidence>
<reference evidence="11" key="1">
    <citation type="journal article" date="2019" name="Int. J. Syst. Evol. Microbiol.">
        <title>The Global Catalogue of Microorganisms (GCM) 10K type strain sequencing project: providing services to taxonomists for standard genome sequencing and annotation.</title>
        <authorList>
            <consortium name="The Broad Institute Genomics Platform"/>
            <consortium name="The Broad Institute Genome Sequencing Center for Infectious Disease"/>
            <person name="Wu L."/>
            <person name="Ma J."/>
        </authorList>
    </citation>
    <scope>NUCLEOTIDE SEQUENCE [LARGE SCALE GENOMIC DNA]</scope>
    <source>
        <strain evidence="11">CCM 3243</strain>
    </source>
</reference>
<accession>A0ABV8MXF3</accession>
<evidence type="ECO:0000259" key="7">
    <source>
        <dbReference type="Pfam" id="PF02770"/>
    </source>
</evidence>
<keyword evidence="11" id="KW-1185">Reference proteome</keyword>
<comment type="similarity">
    <text evidence="2">Belongs to the acyl-CoA oxidase family.</text>
</comment>
<dbReference type="InterPro" id="IPR012258">
    <property type="entry name" value="Acyl-CoA_oxidase"/>
</dbReference>
<dbReference type="Pfam" id="PF02770">
    <property type="entry name" value="Acyl-CoA_dh_M"/>
    <property type="match status" value="1"/>
</dbReference>
<keyword evidence="3" id="KW-0285">Flavoprotein</keyword>
<dbReference type="InterPro" id="IPR006091">
    <property type="entry name" value="Acyl-CoA_Oxase/DH_mid-dom"/>
</dbReference>
<dbReference type="InterPro" id="IPR036250">
    <property type="entry name" value="AcylCo_DH-like_C"/>
</dbReference>
<evidence type="ECO:0000259" key="9">
    <source>
        <dbReference type="Pfam" id="PF22924"/>
    </source>
</evidence>
<dbReference type="Pfam" id="PF22924">
    <property type="entry name" value="ACOX_C_alpha1"/>
    <property type="match status" value="1"/>
</dbReference>
<evidence type="ECO:0000313" key="11">
    <source>
        <dbReference type="Proteomes" id="UP001595871"/>
    </source>
</evidence>
<feature type="domain" description="Acyl-CoA oxidase C-alpha1" evidence="9">
    <location>
        <begin position="291"/>
        <end position="450"/>
    </location>
</feature>
<keyword evidence="5" id="KW-0560">Oxidoreductase</keyword>
<dbReference type="InterPro" id="IPR037069">
    <property type="entry name" value="AcylCoA_DH/ox_N_sf"/>
</dbReference>
<dbReference type="Gene3D" id="2.40.110.10">
    <property type="entry name" value="Butyryl-CoA Dehydrogenase, subunit A, domain 2"/>
    <property type="match status" value="1"/>
</dbReference>
<dbReference type="PANTHER" id="PTHR10909">
    <property type="entry name" value="ELECTRON TRANSPORT OXIDOREDUCTASE"/>
    <property type="match status" value="1"/>
</dbReference>
<proteinExistence type="inferred from homology"/>
<evidence type="ECO:0000259" key="8">
    <source>
        <dbReference type="Pfam" id="PF02771"/>
    </source>
</evidence>